<dbReference type="PANTHER" id="PTHR12213:SF0">
    <property type="entry name" value="CORRINOID ADENOSYLTRANSFERASE MMAB"/>
    <property type="match status" value="1"/>
</dbReference>
<reference evidence="6 7" key="1">
    <citation type="submission" date="2020-07" db="EMBL/GenBank/DDBJ databases">
        <authorList>
            <person name="Feng X."/>
        </authorList>
    </citation>
    <scope>NUCLEOTIDE SEQUENCE [LARGE SCALE GENOMIC DNA]</scope>
    <source>
        <strain evidence="6 7">JCM31066</strain>
    </source>
</reference>
<accession>A0A842HB77</accession>
<dbReference type="InterPro" id="IPR016030">
    <property type="entry name" value="CblAdoTrfase-like"/>
</dbReference>
<comment type="pathway">
    <text evidence="4">Cofactor biosynthesis; adenosylcobalamin biosynthesis; adenosylcobalamin from cob(II)yrinate a,c-diamide: step 2/7.</text>
</comment>
<dbReference type="GO" id="GO:0008817">
    <property type="term" value="F:corrinoid adenosyltransferase activity"/>
    <property type="evidence" value="ECO:0007669"/>
    <property type="project" value="UniProtKB-UniRule"/>
</dbReference>
<keyword evidence="7" id="KW-1185">Reference proteome</keyword>
<organism evidence="6 7">
    <name type="scientific">Ruficoccus amylovorans</name>
    <dbReference type="NCBI Taxonomy" id="1804625"/>
    <lineage>
        <taxon>Bacteria</taxon>
        <taxon>Pseudomonadati</taxon>
        <taxon>Verrucomicrobiota</taxon>
        <taxon>Opitutia</taxon>
        <taxon>Puniceicoccales</taxon>
        <taxon>Cerasicoccaceae</taxon>
        <taxon>Ruficoccus</taxon>
    </lineage>
</organism>
<dbReference type="Proteomes" id="UP000546464">
    <property type="component" value="Unassembled WGS sequence"/>
</dbReference>
<dbReference type="EMBL" id="JACHVB010000014">
    <property type="protein sequence ID" value="MBC2593723.1"/>
    <property type="molecule type" value="Genomic_DNA"/>
</dbReference>
<sequence>MSLPNIATRRGDSGTTALWSGERVSKTDARIRTTGEIDLVLAMLGRGHRYLRAGDAFAQQLSTDFLHLQRRFTYLMGEVSTGEEGKQKYTERKEAITQADVEFIEGIYERLRTHLDESGYQFDFSSWKVSGETGEASAEFHVIRAAFRRVELMLWALHEQGFTIREPLLKCFNRFSDVLFYTAVLLEE</sequence>
<feature type="domain" description="Cobalamin adenosyltransferase-like" evidence="5">
    <location>
        <begin position="6"/>
        <end position="184"/>
    </location>
</feature>
<keyword evidence="1 4" id="KW-0808">Transferase</keyword>
<comment type="catalytic activity">
    <reaction evidence="4">
        <text>2 cob(II)yrinate a,c diamide + reduced [electron-transfer flavoprotein] + 2 ATP = 2 adenosylcob(III)yrinate a,c-diamide + 2 triphosphate + oxidized [electron-transfer flavoprotein] + 3 H(+)</text>
        <dbReference type="Rhea" id="RHEA:11528"/>
        <dbReference type="Rhea" id="RHEA-COMP:10685"/>
        <dbReference type="Rhea" id="RHEA-COMP:10686"/>
        <dbReference type="ChEBI" id="CHEBI:15378"/>
        <dbReference type="ChEBI" id="CHEBI:18036"/>
        <dbReference type="ChEBI" id="CHEBI:30616"/>
        <dbReference type="ChEBI" id="CHEBI:57692"/>
        <dbReference type="ChEBI" id="CHEBI:58307"/>
        <dbReference type="ChEBI" id="CHEBI:58503"/>
        <dbReference type="ChEBI" id="CHEBI:58537"/>
        <dbReference type="EC" id="2.5.1.17"/>
    </reaction>
</comment>
<dbReference type="Pfam" id="PF01923">
    <property type="entry name" value="Cob_adeno_trans"/>
    <property type="match status" value="1"/>
</dbReference>
<name>A0A842HB77_9BACT</name>
<dbReference type="Gene3D" id="1.20.1200.10">
    <property type="entry name" value="Cobalamin adenosyltransferase-like"/>
    <property type="match status" value="1"/>
</dbReference>
<dbReference type="SUPFAM" id="SSF89028">
    <property type="entry name" value="Cobalamin adenosyltransferase-like"/>
    <property type="match status" value="1"/>
</dbReference>
<dbReference type="RefSeq" id="WP_185674723.1">
    <property type="nucleotide sequence ID" value="NZ_JACHVB010000014.1"/>
</dbReference>
<evidence type="ECO:0000256" key="3">
    <source>
        <dbReference type="ARBA" id="ARBA00022840"/>
    </source>
</evidence>
<keyword evidence="2 4" id="KW-0547">Nucleotide-binding</keyword>
<dbReference type="GO" id="GO:0009236">
    <property type="term" value="P:cobalamin biosynthetic process"/>
    <property type="evidence" value="ECO:0007669"/>
    <property type="project" value="UniProtKB-UniRule"/>
</dbReference>
<evidence type="ECO:0000256" key="1">
    <source>
        <dbReference type="ARBA" id="ARBA00022679"/>
    </source>
</evidence>
<dbReference type="InterPro" id="IPR036451">
    <property type="entry name" value="CblAdoTrfase-like_sf"/>
</dbReference>
<dbReference type="PANTHER" id="PTHR12213">
    <property type="entry name" value="CORRINOID ADENOSYLTRANSFERASE"/>
    <property type="match status" value="1"/>
</dbReference>
<keyword evidence="4" id="KW-0169">Cobalamin biosynthesis</keyword>
<gene>
    <name evidence="6" type="ORF">H5P28_05550</name>
</gene>
<dbReference type="EC" id="2.5.1.17" evidence="4"/>
<proteinExistence type="inferred from homology"/>
<dbReference type="GO" id="GO:0005524">
    <property type="term" value="F:ATP binding"/>
    <property type="evidence" value="ECO:0007669"/>
    <property type="project" value="UniProtKB-UniRule"/>
</dbReference>
<evidence type="ECO:0000256" key="2">
    <source>
        <dbReference type="ARBA" id="ARBA00022741"/>
    </source>
</evidence>
<evidence type="ECO:0000259" key="5">
    <source>
        <dbReference type="Pfam" id="PF01923"/>
    </source>
</evidence>
<evidence type="ECO:0000256" key="4">
    <source>
        <dbReference type="RuleBase" id="RU366026"/>
    </source>
</evidence>
<comment type="caution">
    <text evidence="6">The sequence shown here is derived from an EMBL/GenBank/DDBJ whole genome shotgun (WGS) entry which is preliminary data.</text>
</comment>
<protein>
    <recommendedName>
        <fullName evidence="4">Corrinoid adenosyltransferase</fullName>
        <ecNumber evidence="4">2.5.1.17</ecNumber>
    </recommendedName>
    <alternativeName>
        <fullName evidence="4">Cob(II)alamin adenosyltransferase</fullName>
    </alternativeName>
    <alternativeName>
        <fullName evidence="4">Cob(II)yrinic acid a,c-diamide adenosyltransferase</fullName>
    </alternativeName>
    <alternativeName>
        <fullName evidence="4">Cobinamide/cobalamin adenosyltransferase</fullName>
    </alternativeName>
</protein>
<comment type="catalytic activity">
    <reaction evidence="4">
        <text>2 cob(II)alamin + reduced [electron-transfer flavoprotein] + 2 ATP = 2 adenosylcob(III)alamin + 2 triphosphate + oxidized [electron-transfer flavoprotein] + 3 H(+)</text>
        <dbReference type="Rhea" id="RHEA:28671"/>
        <dbReference type="Rhea" id="RHEA-COMP:10685"/>
        <dbReference type="Rhea" id="RHEA-COMP:10686"/>
        <dbReference type="ChEBI" id="CHEBI:15378"/>
        <dbReference type="ChEBI" id="CHEBI:16304"/>
        <dbReference type="ChEBI" id="CHEBI:18036"/>
        <dbReference type="ChEBI" id="CHEBI:18408"/>
        <dbReference type="ChEBI" id="CHEBI:30616"/>
        <dbReference type="ChEBI" id="CHEBI:57692"/>
        <dbReference type="ChEBI" id="CHEBI:58307"/>
        <dbReference type="EC" id="2.5.1.17"/>
    </reaction>
</comment>
<comment type="similarity">
    <text evidence="4">Belongs to the Cob(I)alamin adenosyltransferase family.</text>
</comment>
<evidence type="ECO:0000313" key="6">
    <source>
        <dbReference type="EMBL" id="MBC2593723.1"/>
    </source>
</evidence>
<keyword evidence="3 4" id="KW-0067">ATP-binding</keyword>
<dbReference type="UniPathway" id="UPA00148">
    <property type="reaction ID" value="UER00233"/>
</dbReference>
<dbReference type="InterPro" id="IPR029499">
    <property type="entry name" value="PduO-typ"/>
</dbReference>
<evidence type="ECO:0000313" key="7">
    <source>
        <dbReference type="Proteomes" id="UP000546464"/>
    </source>
</evidence>
<dbReference type="AlphaFoldDB" id="A0A842HB77"/>